<keyword evidence="3" id="KW-1185">Reference proteome</keyword>
<dbReference type="Proteomes" id="UP000694541">
    <property type="component" value="Unplaced"/>
</dbReference>
<evidence type="ECO:0000313" key="3">
    <source>
        <dbReference type="Proteomes" id="UP000694541"/>
    </source>
</evidence>
<reference evidence="2" key="2">
    <citation type="submission" date="2025-09" db="UniProtKB">
        <authorList>
            <consortium name="Ensembl"/>
        </authorList>
    </citation>
    <scope>IDENTIFICATION</scope>
</reference>
<protein>
    <submittedName>
        <fullName evidence="2">Uncharacterized protein</fullName>
    </submittedName>
</protein>
<dbReference type="Ensembl" id="ENSANIT00000024000.1">
    <property type="protein sequence ID" value="ENSANIP00000023224.1"/>
    <property type="gene ID" value="ENSANIG00000015803.1"/>
</dbReference>
<sequence length="67" mass="7605">MNCSALLCLMLMLVQLWPCSSSTRTHSAQNTDQAFTAVRRVKRGWVWEPLFATEEQTSMVPVYVGQV</sequence>
<reference evidence="2" key="1">
    <citation type="submission" date="2025-08" db="UniProtKB">
        <authorList>
            <consortium name="Ensembl"/>
        </authorList>
    </citation>
    <scope>IDENTIFICATION</scope>
</reference>
<feature type="signal peptide" evidence="1">
    <location>
        <begin position="1"/>
        <end position="22"/>
    </location>
</feature>
<keyword evidence="1" id="KW-0732">Signal</keyword>
<evidence type="ECO:0000256" key="1">
    <source>
        <dbReference type="SAM" id="SignalP"/>
    </source>
</evidence>
<accession>A0A8B9NKJ2</accession>
<feature type="chain" id="PRO_5034628986" evidence="1">
    <location>
        <begin position="23"/>
        <end position="67"/>
    </location>
</feature>
<name>A0A8B9NKJ2_9AVES</name>
<evidence type="ECO:0000313" key="2">
    <source>
        <dbReference type="Ensembl" id="ENSANIP00000023224.1"/>
    </source>
</evidence>
<proteinExistence type="predicted"/>
<dbReference type="AlphaFoldDB" id="A0A8B9NKJ2"/>
<organism evidence="2 3">
    <name type="scientific">Accipiter nisus</name>
    <name type="common">Eurasian sparrowhawk</name>
    <dbReference type="NCBI Taxonomy" id="211598"/>
    <lineage>
        <taxon>Eukaryota</taxon>
        <taxon>Metazoa</taxon>
        <taxon>Chordata</taxon>
        <taxon>Craniata</taxon>
        <taxon>Vertebrata</taxon>
        <taxon>Euteleostomi</taxon>
        <taxon>Archelosauria</taxon>
        <taxon>Archosauria</taxon>
        <taxon>Dinosauria</taxon>
        <taxon>Saurischia</taxon>
        <taxon>Theropoda</taxon>
        <taxon>Coelurosauria</taxon>
        <taxon>Aves</taxon>
        <taxon>Neognathae</taxon>
        <taxon>Neoaves</taxon>
        <taxon>Telluraves</taxon>
        <taxon>Accipitrimorphae</taxon>
        <taxon>Accipitriformes</taxon>
        <taxon>Accipitridae</taxon>
        <taxon>Accipitrinae</taxon>
        <taxon>Accipiter</taxon>
    </lineage>
</organism>